<evidence type="ECO:0000256" key="1">
    <source>
        <dbReference type="ARBA" id="ARBA00004496"/>
    </source>
</evidence>
<evidence type="ECO:0000313" key="6">
    <source>
        <dbReference type="EMBL" id="BES97329.1"/>
    </source>
</evidence>
<comment type="subcellular location">
    <subcellularLocation>
        <location evidence="1">Cytoplasm</location>
    </subcellularLocation>
</comment>
<dbReference type="InterPro" id="IPR028119">
    <property type="entry name" value="Snapin/Pallidin/Snn1"/>
</dbReference>
<gene>
    <name evidence="6" type="ORF">NTJ_10143</name>
</gene>
<evidence type="ECO:0000256" key="2">
    <source>
        <dbReference type="ARBA" id="ARBA00005767"/>
    </source>
</evidence>
<dbReference type="InterPro" id="IPR017242">
    <property type="entry name" value="BLOC-1_pallidin"/>
</dbReference>
<keyword evidence="7" id="KW-1185">Reference proteome</keyword>
<dbReference type="PANTHER" id="PTHR31328:SF2">
    <property type="entry name" value="BIOGENESIS OF LYSOSOME-RELATED ORGANELLES COMPLEX 1 SUBUNIT 6"/>
    <property type="match status" value="1"/>
</dbReference>
<dbReference type="Pfam" id="PF14712">
    <property type="entry name" value="Snapin_Pallidin"/>
    <property type="match status" value="1"/>
</dbReference>
<sequence>MDDCDGSRKFGESLVGLYEPGLKSLQKQLSELTTKQSVVLKDVEKENLKFASINTNELQAMFSMIKEYHSRVYYIKKEMIELADRSAKLKRRALRLQDMKQKEALEAAHYREAQLKREQDLVAKPDPNFKLP</sequence>
<evidence type="ECO:0000313" key="7">
    <source>
        <dbReference type="Proteomes" id="UP001307889"/>
    </source>
</evidence>
<proteinExistence type="inferred from homology"/>
<organism evidence="6 7">
    <name type="scientific">Nesidiocoris tenuis</name>
    <dbReference type="NCBI Taxonomy" id="355587"/>
    <lineage>
        <taxon>Eukaryota</taxon>
        <taxon>Metazoa</taxon>
        <taxon>Ecdysozoa</taxon>
        <taxon>Arthropoda</taxon>
        <taxon>Hexapoda</taxon>
        <taxon>Insecta</taxon>
        <taxon>Pterygota</taxon>
        <taxon>Neoptera</taxon>
        <taxon>Paraneoptera</taxon>
        <taxon>Hemiptera</taxon>
        <taxon>Heteroptera</taxon>
        <taxon>Panheteroptera</taxon>
        <taxon>Cimicomorpha</taxon>
        <taxon>Miridae</taxon>
        <taxon>Dicyphina</taxon>
        <taxon>Nesidiocoris</taxon>
    </lineage>
</organism>
<dbReference type="PIRSF" id="PIRSF037609">
    <property type="entry name" value="BLOC-1_complex_pallidin"/>
    <property type="match status" value="1"/>
</dbReference>
<dbReference type="PANTHER" id="PTHR31328">
    <property type="entry name" value="BIOGENESIS OF LYSOSOME-RELATED ORGANELLES COMPLEX 1 SUBUNIT 6"/>
    <property type="match status" value="1"/>
</dbReference>
<protein>
    <recommendedName>
        <fullName evidence="3 5">Biogenesis of lysosome-related organelles complex 1 subunit 6</fullName>
        <shortName evidence="5">BLOC-1 subunit 6</shortName>
    </recommendedName>
</protein>
<comment type="similarity">
    <text evidence="2 5">Belongs to the BLOC1S6 family.</text>
</comment>
<comment type="function">
    <text evidence="5">Component of the biogenesis of lysosome-related organelles complex-1 (BLOC-1) involved in pigment granule biogenesis.</text>
</comment>
<name>A0ABN7AYU0_9HEMI</name>
<dbReference type="Proteomes" id="UP001307889">
    <property type="component" value="Chromosome 8"/>
</dbReference>
<keyword evidence="4" id="KW-0963">Cytoplasm</keyword>
<evidence type="ECO:0000256" key="5">
    <source>
        <dbReference type="PIRNR" id="PIRNR037609"/>
    </source>
</evidence>
<dbReference type="EMBL" id="AP028916">
    <property type="protein sequence ID" value="BES97329.1"/>
    <property type="molecule type" value="Genomic_DNA"/>
</dbReference>
<accession>A0ABN7AYU0</accession>
<evidence type="ECO:0000256" key="3">
    <source>
        <dbReference type="ARBA" id="ARBA00019579"/>
    </source>
</evidence>
<reference evidence="6 7" key="1">
    <citation type="submission" date="2023-09" db="EMBL/GenBank/DDBJ databases">
        <title>Nesidiocoris tenuis whole genome shotgun sequence.</title>
        <authorList>
            <person name="Shibata T."/>
            <person name="Shimoda M."/>
            <person name="Kobayashi T."/>
            <person name="Uehara T."/>
        </authorList>
    </citation>
    <scope>NUCLEOTIDE SEQUENCE [LARGE SCALE GENOMIC DNA]</scope>
    <source>
        <strain evidence="6 7">Japan</strain>
    </source>
</reference>
<evidence type="ECO:0000256" key="4">
    <source>
        <dbReference type="ARBA" id="ARBA00022490"/>
    </source>
</evidence>